<evidence type="ECO:0000259" key="1">
    <source>
        <dbReference type="PROSITE" id="PS51977"/>
    </source>
</evidence>
<dbReference type="AlphaFoldDB" id="A0A1G2KV55"/>
<dbReference type="EMBL" id="MHQL01000017">
    <property type="protein sequence ID" value="OHA03318.1"/>
    <property type="molecule type" value="Genomic_DNA"/>
</dbReference>
<accession>A0A1G2KV55</accession>
<evidence type="ECO:0000313" key="2">
    <source>
        <dbReference type="EMBL" id="OHA03318.1"/>
    </source>
</evidence>
<dbReference type="Pfam" id="PF05406">
    <property type="entry name" value="WGR"/>
    <property type="match status" value="1"/>
</dbReference>
<name>A0A1G2KV55_9BACT</name>
<feature type="domain" description="WGR" evidence="1">
    <location>
        <begin position="1"/>
        <end position="86"/>
    </location>
</feature>
<dbReference type="Proteomes" id="UP000177811">
    <property type="component" value="Unassembled WGS sequence"/>
</dbReference>
<dbReference type="InterPro" id="IPR008893">
    <property type="entry name" value="WGR_domain"/>
</dbReference>
<sequence length="250" mass="27777">MRLEYKTKRSNKFWEPELTANKLTLRFGRIGASWQKQEKMYPTSLHAQAEYRKRLCEKLSKGYKTNPQDVWTFLQNVRPSKKPKAIASLTVAEHISDEVADDVCAYLTLCAQYSMPVKQLQRTWSMLQDDEGGLYYTLKVGEHGYWLEELNGAYPYAGSELPELFATATAGGADRFVWVNDNAFVSIVGVYGDPGAAAVEQCVLDNKRTIVVEAGGLSWPKHVGPGTPIISLTIGAHAKLRNGTTVEVAG</sequence>
<protein>
    <recommendedName>
        <fullName evidence="1">WGR domain-containing protein</fullName>
    </recommendedName>
</protein>
<dbReference type="Gene3D" id="2.20.140.10">
    <property type="entry name" value="WGR domain"/>
    <property type="match status" value="1"/>
</dbReference>
<dbReference type="PROSITE" id="PS51977">
    <property type="entry name" value="WGR"/>
    <property type="match status" value="1"/>
</dbReference>
<gene>
    <name evidence="2" type="ORF">A3C16_01430</name>
</gene>
<dbReference type="SUPFAM" id="SSF142921">
    <property type="entry name" value="WGR domain-like"/>
    <property type="match status" value="1"/>
</dbReference>
<evidence type="ECO:0000313" key="3">
    <source>
        <dbReference type="Proteomes" id="UP000177811"/>
    </source>
</evidence>
<organism evidence="2 3">
    <name type="scientific">Candidatus Sungbacteria bacterium RIFCSPHIGHO2_02_FULL_51_29</name>
    <dbReference type="NCBI Taxonomy" id="1802273"/>
    <lineage>
        <taxon>Bacteria</taxon>
        <taxon>Candidatus Sungiibacteriota</taxon>
    </lineage>
</organism>
<dbReference type="CDD" id="cd07996">
    <property type="entry name" value="WGR_MMR_like"/>
    <property type="match status" value="1"/>
</dbReference>
<dbReference type="InterPro" id="IPR036930">
    <property type="entry name" value="WGR_dom_sf"/>
</dbReference>
<proteinExistence type="predicted"/>
<comment type="caution">
    <text evidence="2">The sequence shown here is derived from an EMBL/GenBank/DDBJ whole genome shotgun (WGS) entry which is preliminary data.</text>
</comment>
<dbReference type="InterPro" id="IPR049809">
    <property type="entry name" value="YehF/YfeS-like_WGR"/>
</dbReference>
<reference evidence="2 3" key="1">
    <citation type="journal article" date="2016" name="Nat. Commun.">
        <title>Thousands of microbial genomes shed light on interconnected biogeochemical processes in an aquifer system.</title>
        <authorList>
            <person name="Anantharaman K."/>
            <person name="Brown C.T."/>
            <person name="Hug L.A."/>
            <person name="Sharon I."/>
            <person name="Castelle C.J."/>
            <person name="Probst A.J."/>
            <person name="Thomas B.C."/>
            <person name="Singh A."/>
            <person name="Wilkins M.J."/>
            <person name="Karaoz U."/>
            <person name="Brodie E.L."/>
            <person name="Williams K.H."/>
            <person name="Hubbard S.S."/>
            <person name="Banfield J.F."/>
        </authorList>
    </citation>
    <scope>NUCLEOTIDE SEQUENCE [LARGE SCALE GENOMIC DNA]</scope>
</reference>